<evidence type="ECO:0000256" key="3">
    <source>
        <dbReference type="ARBA" id="ARBA00007653"/>
    </source>
</evidence>
<feature type="binding site" evidence="11">
    <location>
        <begin position="11"/>
        <end position="16"/>
    </location>
    <ligand>
        <name>FAD</name>
        <dbReference type="ChEBI" id="CHEBI:57692"/>
    </ligand>
</feature>
<feature type="binding site" evidence="11">
    <location>
        <position position="178"/>
    </location>
    <ligand>
        <name>FAD</name>
        <dbReference type="ChEBI" id="CHEBI:57692"/>
    </ligand>
</feature>
<dbReference type="Pfam" id="PF01134">
    <property type="entry name" value="GIDA"/>
    <property type="match status" value="1"/>
</dbReference>
<dbReference type="InterPro" id="IPR047001">
    <property type="entry name" value="MnmG_C_subdom"/>
</dbReference>
<evidence type="ECO:0000313" key="14">
    <source>
        <dbReference type="Proteomes" id="UP000823771"/>
    </source>
</evidence>
<keyword evidence="5 11" id="KW-0285">Flavoprotein</keyword>
<comment type="caution">
    <text evidence="13">The sequence shown here is derived from an EMBL/GenBank/DDBJ whole genome shotgun (WGS) entry which is preliminary data.</text>
</comment>
<protein>
    <recommendedName>
        <fullName evidence="4 11">tRNA uridine 5-carboxymethylaminomethyl modification enzyme MnmG</fullName>
    </recommendedName>
    <alternativeName>
        <fullName evidence="10 11">Glucose-inhibited division protein A</fullName>
    </alternativeName>
</protein>
<dbReference type="AlphaFoldDB" id="A0A9D9IR61"/>
<gene>
    <name evidence="11 13" type="primary">mnmG</name>
    <name evidence="11" type="synonym">gidA</name>
    <name evidence="13" type="ORF">IAB80_01380</name>
</gene>
<evidence type="ECO:0000256" key="7">
    <source>
        <dbReference type="ARBA" id="ARBA00022827"/>
    </source>
</evidence>
<reference evidence="13" key="2">
    <citation type="journal article" date="2021" name="PeerJ">
        <title>Extensive microbial diversity within the chicken gut microbiome revealed by metagenomics and culture.</title>
        <authorList>
            <person name="Gilroy R."/>
            <person name="Ravi A."/>
            <person name="Getino M."/>
            <person name="Pursley I."/>
            <person name="Horton D.L."/>
            <person name="Alikhan N.F."/>
            <person name="Baker D."/>
            <person name="Gharbi K."/>
            <person name="Hall N."/>
            <person name="Watson M."/>
            <person name="Adriaenssens E.M."/>
            <person name="Foster-Nyarko E."/>
            <person name="Jarju S."/>
            <person name="Secka A."/>
            <person name="Antonio M."/>
            <person name="Oren A."/>
            <person name="Chaudhuri R.R."/>
            <person name="La Ragione R."/>
            <person name="Hildebrand F."/>
            <person name="Pallen M.J."/>
        </authorList>
    </citation>
    <scope>NUCLEOTIDE SEQUENCE</scope>
    <source>
        <strain evidence="13">2478</strain>
    </source>
</reference>
<dbReference type="Gene3D" id="1.10.10.1800">
    <property type="entry name" value="tRNA uridine 5-carboxymethylaminomethyl modification enzyme MnmG/GidA"/>
    <property type="match status" value="2"/>
</dbReference>
<evidence type="ECO:0000256" key="2">
    <source>
        <dbReference type="ARBA" id="ARBA00003717"/>
    </source>
</evidence>
<dbReference type="FunFam" id="1.10.150.570:FF:000001">
    <property type="entry name" value="tRNA uridine 5-carboxymethylaminomethyl modification enzyme MnmG"/>
    <property type="match status" value="1"/>
</dbReference>
<comment type="cofactor">
    <cofactor evidence="1 11">
        <name>FAD</name>
        <dbReference type="ChEBI" id="CHEBI:57692"/>
    </cofactor>
</comment>
<keyword evidence="7 11" id="KW-0274">FAD</keyword>
<comment type="subcellular location">
    <subcellularLocation>
        <location evidence="11">Cytoplasm</location>
    </subcellularLocation>
</comment>
<feature type="binding site" evidence="11">
    <location>
        <begin position="274"/>
        <end position="288"/>
    </location>
    <ligand>
        <name>NAD(+)</name>
        <dbReference type="ChEBI" id="CHEBI:57540"/>
    </ligand>
</feature>
<comment type="subunit">
    <text evidence="9 11">Homodimer. Heterotetramer of two MnmE and two MnmG subunits.</text>
</comment>
<feature type="binding site" evidence="11">
    <location>
        <position position="371"/>
    </location>
    <ligand>
        <name>FAD</name>
        <dbReference type="ChEBI" id="CHEBI:57692"/>
    </ligand>
</feature>
<accession>A0A9D9IR61</accession>
<evidence type="ECO:0000256" key="11">
    <source>
        <dbReference type="HAMAP-Rule" id="MF_00129"/>
    </source>
</evidence>
<proteinExistence type="inferred from homology"/>
<dbReference type="GO" id="GO:0005829">
    <property type="term" value="C:cytosol"/>
    <property type="evidence" value="ECO:0007669"/>
    <property type="project" value="TreeGrafter"/>
</dbReference>
<dbReference type="GO" id="GO:0002098">
    <property type="term" value="P:tRNA wobble uridine modification"/>
    <property type="evidence" value="ECO:0007669"/>
    <property type="project" value="InterPro"/>
</dbReference>
<dbReference type="PANTHER" id="PTHR11806">
    <property type="entry name" value="GLUCOSE INHIBITED DIVISION PROTEIN A"/>
    <property type="match status" value="1"/>
</dbReference>
<dbReference type="GO" id="GO:0030488">
    <property type="term" value="P:tRNA methylation"/>
    <property type="evidence" value="ECO:0007669"/>
    <property type="project" value="TreeGrafter"/>
</dbReference>
<dbReference type="InterPro" id="IPR004416">
    <property type="entry name" value="MnmG"/>
</dbReference>
<dbReference type="SUPFAM" id="SSF51905">
    <property type="entry name" value="FAD/NAD(P)-binding domain"/>
    <property type="match status" value="1"/>
</dbReference>
<dbReference type="PROSITE" id="PS01281">
    <property type="entry name" value="GIDA_2"/>
    <property type="match status" value="1"/>
</dbReference>
<dbReference type="SMART" id="SM01228">
    <property type="entry name" value="GIDA_assoc_3"/>
    <property type="match status" value="1"/>
</dbReference>
<evidence type="ECO:0000259" key="12">
    <source>
        <dbReference type="SMART" id="SM01228"/>
    </source>
</evidence>
<evidence type="ECO:0000256" key="1">
    <source>
        <dbReference type="ARBA" id="ARBA00001974"/>
    </source>
</evidence>
<reference evidence="13" key="1">
    <citation type="submission" date="2020-10" db="EMBL/GenBank/DDBJ databases">
        <authorList>
            <person name="Gilroy R."/>
        </authorList>
    </citation>
    <scope>NUCLEOTIDE SEQUENCE</scope>
    <source>
        <strain evidence="13">2478</strain>
    </source>
</reference>
<evidence type="ECO:0000256" key="4">
    <source>
        <dbReference type="ARBA" id="ARBA00020461"/>
    </source>
</evidence>
<dbReference type="PROSITE" id="PS01280">
    <property type="entry name" value="GIDA_1"/>
    <property type="match status" value="1"/>
</dbReference>
<dbReference type="Proteomes" id="UP000823771">
    <property type="component" value="Unassembled WGS sequence"/>
</dbReference>
<dbReference type="EMBL" id="JADILZ010000015">
    <property type="protein sequence ID" value="MBO8477539.1"/>
    <property type="molecule type" value="Genomic_DNA"/>
</dbReference>
<keyword evidence="8 11" id="KW-0520">NAD</keyword>
<evidence type="ECO:0000313" key="13">
    <source>
        <dbReference type="EMBL" id="MBO8477539.1"/>
    </source>
</evidence>
<feature type="binding site" evidence="11">
    <location>
        <position position="123"/>
    </location>
    <ligand>
        <name>FAD</name>
        <dbReference type="ChEBI" id="CHEBI:57692"/>
    </ligand>
</feature>
<evidence type="ECO:0000256" key="9">
    <source>
        <dbReference type="ARBA" id="ARBA00025948"/>
    </source>
</evidence>
<dbReference type="HAMAP" id="MF_00129">
    <property type="entry name" value="MnmG_GidA"/>
    <property type="match status" value="1"/>
</dbReference>
<evidence type="ECO:0000256" key="6">
    <source>
        <dbReference type="ARBA" id="ARBA00022694"/>
    </source>
</evidence>
<dbReference type="InterPro" id="IPR002218">
    <property type="entry name" value="MnmG-rel"/>
</dbReference>
<dbReference type="InterPro" id="IPR044920">
    <property type="entry name" value="MnmG_C_subdom_sf"/>
</dbReference>
<comment type="similarity">
    <text evidence="3 11">Belongs to the MnmG family.</text>
</comment>
<evidence type="ECO:0000256" key="8">
    <source>
        <dbReference type="ARBA" id="ARBA00023027"/>
    </source>
</evidence>
<dbReference type="NCBIfam" id="TIGR00136">
    <property type="entry name" value="mnmG_gidA"/>
    <property type="match status" value="1"/>
</dbReference>
<keyword evidence="11" id="KW-0963">Cytoplasm</keyword>
<keyword evidence="6 11" id="KW-0819">tRNA processing</keyword>
<dbReference type="Pfam" id="PF13932">
    <property type="entry name" value="SAM_GIDA_C"/>
    <property type="match status" value="1"/>
</dbReference>
<dbReference type="GO" id="GO:0050660">
    <property type="term" value="F:flavin adenine dinucleotide binding"/>
    <property type="evidence" value="ECO:0007669"/>
    <property type="project" value="UniProtKB-UniRule"/>
</dbReference>
<dbReference type="Gene3D" id="1.10.150.570">
    <property type="entry name" value="GidA associated domain, C-terminal subdomain"/>
    <property type="match status" value="1"/>
</dbReference>
<dbReference type="InterPro" id="IPR020595">
    <property type="entry name" value="MnmG-rel_CS"/>
</dbReference>
<evidence type="ECO:0000256" key="10">
    <source>
        <dbReference type="ARBA" id="ARBA00031800"/>
    </source>
</evidence>
<dbReference type="PANTHER" id="PTHR11806:SF0">
    <property type="entry name" value="PROTEIN MTO1 HOMOLOG, MITOCHONDRIAL"/>
    <property type="match status" value="1"/>
</dbReference>
<sequence>MEKSYDVIVIGGGHAGCEAAMAAANMGSSVLLVTMDMNKFAQMSCNPAVGGIAKGQIIREVDALGGYTGIVTDASTIQFRMLNRSKGPAMWSPRAQCDKLQFCVNWRKILETNCKLDIYQDIVTRFTFSGSRITGCCTTTGAKFNSQTVILTAGTFLDGKLFIGRNQFEGGRIGELSSHGLTAQLMDMGIRTARMKTGTPPRIDISSVDTSRLVRQDGDPVPEKFSYLPYLSTVQNGTPQMPCFIVHTNPHVHDILRSGFGDSPLFSGMITGIGPRYCPSIEDKLRTFADKDSHQLFLEPEGRSVNEYYLQGFSSSLPLDVQLDALHAIEGLENAKIYRPAYAVEYDFFDPVQLKPTLELKTIENLFFAGQINGTTGYEEAAAQGIVAGINAHLKVRGEEPFVLKRDQAYIGVLIDDLITKGVDEPYRMFTSRAEYRILLRQDNADFRLTPLSFRAGLADKFRYDFTMAKYDAVSRYTDFFESSSVRPDKANPYLESVGSSPVDSRKKYSELAVRPNVRLSELVKIVPRGTILPDGTDFHDDMIVGIPTPEKCFLDFDYRVNLETLNRGVEMEYLKESAYDGGAASYKDAMNVLRWNCGYPLPEKDSPVSMSDLIDINTKEELIESVEISIKYAGYIERERKLAEKITRLENLVIPVGFDFDKVESLSIECRQKLKRYAPKTIAQASRISGVSPADISVLLVYFGR</sequence>
<feature type="domain" description="tRNA uridine 5-carboxymethylaminomethyl modification enzyme C-terminal subdomain" evidence="12">
    <location>
        <begin position="631"/>
        <end position="702"/>
    </location>
</feature>
<dbReference type="InterPro" id="IPR040131">
    <property type="entry name" value="MnmG_N"/>
</dbReference>
<dbReference type="InterPro" id="IPR036188">
    <property type="entry name" value="FAD/NAD-bd_sf"/>
</dbReference>
<dbReference type="InterPro" id="IPR026904">
    <property type="entry name" value="MnmG_C"/>
</dbReference>
<dbReference type="FunFam" id="3.50.50.60:FF:000002">
    <property type="entry name" value="tRNA uridine 5-carboxymethylaminomethyl modification enzyme MnmG"/>
    <property type="match status" value="1"/>
</dbReference>
<name>A0A9D9IR61_9BACT</name>
<evidence type="ECO:0000256" key="5">
    <source>
        <dbReference type="ARBA" id="ARBA00022630"/>
    </source>
</evidence>
<dbReference type="Gene3D" id="3.50.50.60">
    <property type="entry name" value="FAD/NAD(P)-binding domain"/>
    <property type="match status" value="2"/>
</dbReference>
<comment type="function">
    <text evidence="2 11">NAD-binding protein involved in the addition of a carboxymethylaminomethyl (cmnm) group at the wobble position (U34) of certain tRNAs, forming tRNA-cmnm(5)s(2)U34.</text>
</comment>
<organism evidence="13 14">
    <name type="scientific">Candidatus Cryptobacteroides excrementipullorum</name>
    <dbReference type="NCBI Taxonomy" id="2840761"/>
    <lineage>
        <taxon>Bacteria</taxon>
        <taxon>Pseudomonadati</taxon>
        <taxon>Bacteroidota</taxon>
        <taxon>Bacteroidia</taxon>
        <taxon>Bacteroidales</taxon>
        <taxon>Candidatus Cryptobacteroides</taxon>
    </lineage>
</organism>